<protein>
    <submittedName>
        <fullName evidence="2">NfeD family protein</fullName>
    </submittedName>
</protein>
<accession>A0ABY7RLM8</accession>
<sequence>MTTWLVIAAAILITELFLGTVYLLVVSLAAAGAGLVAAFFSDSVSIPLFTAALLSALGIACVHTWLKRRRPTEKQADNDLDIGQSVQILQRLHDGRYEVAYRGTHWQAQAVNHDHGHAAESAVIVGKQANTLLIHLHQPSQP</sequence>
<evidence type="ECO:0000313" key="2">
    <source>
        <dbReference type="EMBL" id="WCL72403.1"/>
    </source>
</evidence>
<keyword evidence="3" id="KW-1185">Reference proteome</keyword>
<reference evidence="2 3" key="1">
    <citation type="submission" date="2023-01" db="EMBL/GenBank/DDBJ databases">
        <authorList>
            <person name="Yang C."/>
        </authorList>
    </citation>
    <scope>NUCLEOTIDE SEQUENCE [LARGE SCALE GENOMIC DNA]</scope>
    <source>
        <strain evidence="2 3">ZJ106</strain>
    </source>
</reference>
<evidence type="ECO:0000256" key="1">
    <source>
        <dbReference type="SAM" id="Phobius"/>
    </source>
</evidence>
<feature type="transmembrane region" description="Helical" evidence="1">
    <location>
        <begin position="46"/>
        <end position="66"/>
    </location>
</feature>
<organism evidence="2 3">
    <name type="scientific">Neisseria lisongii</name>
    <dbReference type="NCBI Taxonomy" id="2912188"/>
    <lineage>
        <taxon>Bacteria</taxon>
        <taxon>Pseudomonadati</taxon>
        <taxon>Pseudomonadota</taxon>
        <taxon>Betaproteobacteria</taxon>
        <taxon>Neisseriales</taxon>
        <taxon>Neisseriaceae</taxon>
        <taxon>Neisseria</taxon>
    </lineage>
</organism>
<keyword evidence="1" id="KW-0472">Membrane</keyword>
<dbReference type="EMBL" id="CP116766">
    <property type="protein sequence ID" value="WCL72403.1"/>
    <property type="molecule type" value="Genomic_DNA"/>
</dbReference>
<evidence type="ECO:0000313" key="3">
    <source>
        <dbReference type="Proteomes" id="UP001221268"/>
    </source>
</evidence>
<proteinExistence type="predicted"/>
<feature type="transmembrane region" description="Helical" evidence="1">
    <location>
        <begin position="7"/>
        <end position="40"/>
    </location>
</feature>
<keyword evidence="1" id="KW-1133">Transmembrane helix</keyword>
<keyword evidence="1" id="KW-0812">Transmembrane</keyword>
<name>A0ABY7RLM8_9NEIS</name>
<dbReference type="Proteomes" id="UP001221268">
    <property type="component" value="Chromosome"/>
</dbReference>
<gene>
    <name evidence="2" type="ORF">PJU73_02305</name>
</gene>